<dbReference type="PANTHER" id="PTHR30477">
    <property type="entry name" value="ABC-TRANSPORTER METAL-BINDING PROTEIN"/>
    <property type="match status" value="1"/>
</dbReference>
<feature type="transmembrane region" description="Helical" evidence="8">
    <location>
        <begin position="101"/>
        <end position="121"/>
    </location>
</feature>
<keyword evidence="10" id="KW-1185">Reference proteome</keyword>
<comment type="subcellular location">
    <subcellularLocation>
        <location evidence="6">Cell membrane</location>
        <topology evidence="6">Multi-pass membrane protein</topology>
    </subcellularLocation>
    <subcellularLocation>
        <location evidence="1">Membrane</location>
        <topology evidence="1">Multi-pass membrane protein</topology>
    </subcellularLocation>
</comment>
<feature type="transmembrane region" description="Helical" evidence="8">
    <location>
        <begin position="142"/>
        <end position="165"/>
    </location>
</feature>
<name>A0A7X1NMB6_9MICC</name>
<dbReference type="GO" id="GO:0043190">
    <property type="term" value="C:ATP-binding cassette (ABC) transporter complex"/>
    <property type="evidence" value="ECO:0007669"/>
    <property type="project" value="InterPro"/>
</dbReference>
<sequence length="308" mass="31456">MDLQDVISAVFTFDNYAQLLPLVRNSLIAGAVLGLLGGLIGTFVMMRDLAFAVHGIAELSFAGAAFALLVGANVVAGSLVGSVLAALTLGLMGIRARDRNSIIGVVMPFGLGLGILFLALYEGRAANKFGLLTGQIVSVDDVQLNLLVGCAVVVMIALAAIWRPLTFASADADLAEARGVPVRGLSILFMVLLGVSVALSIQVVGALLVLALLITPAAAALKVTSAPGLVVLLSVTFACVSVVGGILLALGGRIPISPYVTTISFAIYLACRVISSRRSRRGSRRGTAGPAGTEPGRGVRRPASAPVG</sequence>
<accession>A0A7X1NMB6</accession>
<evidence type="ECO:0000313" key="10">
    <source>
        <dbReference type="Proteomes" id="UP000326464"/>
    </source>
</evidence>
<protein>
    <submittedName>
        <fullName evidence="9">Metal ABC transporter permease</fullName>
    </submittedName>
</protein>
<comment type="caution">
    <text evidence="9">The sequence shown here is derived from an EMBL/GenBank/DDBJ whole genome shotgun (WGS) entry which is preliminary data.</text>
</comment>
<keyword evidence="5 8" id="KW-0472">Membrane</keyword>
<keyword evidence="3 6" id="KW-0812">Transmembrane</keyword>
<dbReference type="Pfam" id="PF00950">
    <property type="entry name" value="ABC-3"/>
    <property type="match status" value="1"/>
</dbReference>
<dbReference type="PANTHER" id="PTHR30477:SF21">
    <property type="entry name" value="ABC-3 PROTEIN"/>
    <property type="match status" value="1"/>
</dbReference>
<feature type="region of interest" description="Disordered" evidence="7">
    <location>
        <begin position="280"/>
        <end position="308"/>
    </location>
</feature>
<feature type="transmembrane region" description="Helical" evidence="8">
    <location>
        <begin position="27"/>
        <end position="47"/>
    </location>
</feature>
<reference evidence="10" key="1">
    <citation type="submission" date="2019-07" db="EMBL/GenBank/DDBJ databases">
        <title>Arthrobacter KR32 sp. nov., isolated from mountain cheese made of cows milk.</title>
        <authorList>
            <person name="Flegler A."/>
        </authorList>
    </citation>
    <scope>NUCLEOTIDE SEQUENCE [LARGE SCALE GENOMIC DNA]</scope>
    <source>
        <strain evidence="10">KR32</strain>
    </source>
</reference>
<feature type="transmembrane region" description="Helical" evidence="8">
    <location>
        <begin position="256"/>
        <end position="275"/>
    </location>
</feature>
<evidence type="ECO:0000256" key="4">
    <source>
        <dbReference type="ARBA" id="ARBA00022989"/>
    </source>
</evidence>
<dbReference type="OrthoDB" id="2375762at2"/>
<evidence type="ECO:0000256" key="3">
    <source>
        <dbReference type="ARBA" id="ARBA00022692"/>
    </source>
</evidence>
<dbReference type="AlphaFoldDB" id="A0A7X1NMB6"/>
<dbReference type="Gene3D" id="1.10.3470.10">
    <property type="entry name" value="ABC transporter involved in vitamin B12 uptake, BtuC"/>
    <property type="match status" value="1"/>
</dbReference>
<feature type="transmembrane region" description="Helical" evidence="8">
    <location>
        <begin position="185"/>
        <end position="214"/>
    </location>
</feature>
<evidence type="ECO:0000256" key="1">
    <source>
        <dbReference type="ARBA" id="ARBA00004141"/>
    </source>
</evidence>
<evidence type="ECO:0000256" key="2">
    <source>
        <dbReference type="ARBA" id="ARBA00008034"/>
    </source>
</evidence>
<evidence type="ECO:0000256" key="5">
    <source>
        <dbReference type="ARBA" id="ARBA00023136"/>
    </source>
</evidence>
<evidence type="ECO:0000256" key="7">
    <source>
        <dbReference type="SAM" id="MobiDB-lite"/>
    </source>
</evidence>
<feature type="transmembrane region" description="Helical" evidence="8">
    <location>
        <begin position="59"/>
        <end position="89"/>
    </location>
</feature>
<dbReference type="RefSeq" id="WP_152811890.1">
    <property type="nucleotide sequence ID" value="NZ_VJXX01000001.1"/>
</dbReference>
<organism evidence="9 10">
    <name type="scientific">Arthrobacter bussei</name>
    <dbReference type="NCBI Taxonomy" id="2594179"/>
    <lineage>
        <taxon>Bacteria</taxon>
        <taxon>Bacillati</taxon>
        <taxon>Actinomycetota</taxon>
        <taxon>Actinomycetes</taxon>
        <taxon>Micrococcales</taxon>
        <taxon>Micrococcaceae</taxon>
        <taxon>Arthrobacter</taxon>
    </lineage>
</organism>
<gene>
    <name evidence="9" type="ORF">FNH21_01830</name>
</gene>
<dbReference type="GO" id="GO:0055085">
    <property type="term" value="P:transmembrane transport"/>
    <property type="evidence" value="ECO:0007669"/>
    <property type="project" value="InterPro"/>
</dbReference>
<evidence type="ECO:0000256" key="6">
    <source>
        <dbReference type="RuleBase" id="RU003943"/>
    </source>
</evidence>
<dbReference type="InterPro" id="IPR037294">
    <property type="entry name" value="ABC_BtuC-like"/>
</dbReference>
<dbReference type="Proteomes" id="UP000326464">
    <property type="component" value="Unassembled WGS sequence"/>
</dbReference>
<evidence type="ECO:0000313" key="9">
    <source>
        <dbReference type="EMBL" id="MPY09472.1"/>
    </source>
</evidence>
<feature type="transmembrane region" description="Helical" evidence="8">
    <location>
        <begin position="226"/>
        <end position="250"/>
    </location>
</feature>
<proteinExistence type="inferred from homology"/>
<keyword evidence="4 8" id="KW-1133">Transmembrane helix</keyword>
<comment type="similarity">
    <text evidence="2 6">Belongs to the ABC-3 integral membrane protein family.</text>
</comment>
<evidence type="ECO:0000256" key="8">
    <source>
        <dbReference type="SAM" id="Phobius"/>
    </source>
</evidence>
<keyword evidence="6" id="KW-0813">Transport</keyword>
<dbReference type="SUPFAM" id="SSF81345">
    <property type="entry name" value="ABC transporter involved in vitamin B12 uptake, BtuC"/>
    <property type="match status" value="1"/>
</dbReference>
<dbReference type="EMBL" id="VJXX01000001">
    <property type="protein sequence ID" value="MPY09472.1"/>
    <property type="molecule type" value="Genomic_DNA"/>
</dbReference>
<dbReference type="InterPro" id="IPR001626">
    <property type="entry name" value="ABC_TroCD"/>
</dbReference>